<feature type="non-terminal residue" evidence="2">
    <location>
        <position position="1"/>
    </location>
</feature>
<name>A0A2G9SJV9_AQUCT</name>
<sequence>SPNQKSVISAWQVITVWQSLQKEPRFDRDHQETQTSKTSARQEGIGTSREDWPVMGIKLIKGMKGERPSENAQHRMSAREYMNRRYGSAYTEPLDKWVEWTKGTAKPLKSEGTFDLQVWQTFLHDYGPLLCSEGTWRIACTWETEAKVANQTGLTEIFNKSTAQIYYVWPEDSVEDPPPYVAASLALRGPSTKELDYIEHTKDELCNIVESRGLTAPYQPTRRILARILETDDLHMCLLIYAKLDLSELKALAREREIESELPEQTIISKLWQQDEERRKGDTTPSAPGTEQSVAVYPVRTQLVFEGNAVDSKSQIKWHVPFSPQDMRAILEGLGDPRKNPIGFANKLSAAQEAYEASY</sequence>
<evidence type="ECO:0000256" key="1">
    <source>
        <dbReference type="SAM" id="MobiDB-lite"/>
    </source>
</evidence>
<dbReference type="AlphaFoldDB" id="A0A2G9SJV9"/>
<feature type="region of interest" description="Disordered" evidence="1">
    <location>
        <begin position="24"/>
        <end position="47"/>
    </location>
</feature>
<organism evidence="2 3">
    <name type="scientific">Aquarana catesbeiana</name>
    <name type="common">American bullfrog</name>
    <name type="synonym">Rana catesbeiana</name>
    <dbReference type="NCBI Taxonomy" id="8400"/>
    <lineage>
        <taxon>Eukaryota</taxon>
        <taxon>Metazoa</taxon>
        <taxon>Chordata</taxon>
        <taxon>Craniata</taxon>
        <taxon>Vertebrata</taxon>
        <taxon>Euteleostomi</taxon>
        <taxon>Amphibia</taxon>
        <taxon>Batrachia</taxon>
        <taxon>Anura</taxon>
        <taxon>Neobatrachia</taxon>
        <taxon>Ranoidea</taxon>
        <taxon>Ranidae</taxon>
        <taxon>Aquarana</taxon>
    </lineage>
</organism>
<protein>
    <submittedName>
        <fullName evidence="2">Uncharacterized protein</fullName>
    </submittedName>
</protein>
<dbReference type="EMBL" id="KV923829">
    <property type="protein sequence ID" value="PIO40440.1"/>
    <property type="molecule type" value="Genomic_DNA"/>
</dbReference>
<keyword evidence="3" id="KW-1185">Reference proteome</keyword>
<reference evidence="3" key="1">
    <citation type="journal article" date="2017" name="Nat. Commun.">
        <title>The North American bullfrog draft genome provides insight into hormonal regulation of long noncoding RNA.</title>
        <authorList>
            <person name="Hammond S.A."/>
            <person name="Warren R.L."/>
            <person name="Vandervalk B.P."/>
            <person name="Kucuk E."/>
            <person name="Khan H."/>
            <person name="Gibb E.A."/>
            <person name="Pandoh P."/>
            <person name="Kirk H."/>
            <person name="Zhao Y."/>
            <person name="Jones M."/>
            <person name="Mungall A.J."/>
            <person name="Coope R."/>
            <person name="Pleasance S."/>
            <person name="Moore R.A."/>
            <person name="Holt R.A."/>
            <person name="Round J.M."/>
            <person name="Ohora S."/>
            <person name="Walle B.V."/>
            <person name="Veldhoen N."/>
            <person name="Helbing C.C."/>
            <person name="Birol I."/>
        </authorList>
    </citation>
    <scope>NUCLEOTIDE SEQUENCE [LARGE SCALE GENOMIC DNA]</scope>
</reference>
<dbReference type="Proteomes" id="UP000228934">
    <property type="component" value="Unassembled WGS sequence"/>
</dbReference>
<accession>A0A2G9SJV9</accession>
<evidence type="ECO:0000313" key="3">
    <source>
        <dbReference type="Proteomes" id="UP000228934"/>
    </source>
</evidence>
<gene>
    <name evidence="2" type="ORF">AB205_0122080</name>
</gene>
<proteinExistence type="predicted"/>
<evidence type="ECO:0000313" key="2">
    <source>
        <dbReference type="EMBL" id="PIO40440.1"/>
    </source>
</evidence>